<dbReference type="EMBL" id="JANUGU010000001">
    <property type="protein sequence ID" value="MCS0656736.1"/>
    <property type="molecule type" value="Genomic_DNA"/>
</dbReference>
<reference evidence="14 15" key="1">
    <citation type="submission" date="2022-08" db="EMBL/GenBank/DDBJ databases">
        <title>Reclassification of Massilia species as members of the genera Telluria, Duganella, Pseudoduganella, Mokoshia gen. nov. and Zemynaea gen. nov. using orthogonal and non-orthogonal genome-based approaches.</title>
        <authorList>
            <person name="Bowman J.P."/>
        </authorList>
    </citation>
    <scope>NUCLEOTIDE SEQUENCE [LARGE SCALE GENOMIC DNA]</scope>
    <source>
        <strain evidence="14 15">JCM 31606</strain>
    </source>
</reference>
<keyword evidence="10 11" id="KW-0012">Acyltransferase</keyword>
<evidence type="ECO:0000256" key="10">
    <source>
        <dbReference type="ARBA" id="ARBA00023315"/>
    </source>
</evidence>
<evidence type="ECO:0000256" key="3">
    <source>
        <dbReference type="ARBA" id="ARBA00012356"/>
    </source>
</evidence>
<comment type="pathway">
    <text evidence="1 11">Lipid metabolism; fatty acid biosynthesis.</text>
</comment>
<dbReference type="PROSITE" id="PS00606">
    <property type="entry name" value="KS3_1"/>
    <property type="match status" value="1"/>
</dbReference>
<organism evidence="14 15">
    <name type="scientific">Massilia terrae</name>
    <dbReference type="NCBI Taxonomy" id="1811224"/>
    <lineage>
        <taxon>Bacteria</taxon>
        <taxon>Pseudomonadati</taxon>
        <taxon>Pseudomonadota</taxon>
        <taxon>Betaproteobacteria</taxon>
        <taxon>Burkholderiales</taxon>
        <taxon>Oxalobacteraceae</taxon>
        <taxon>Telluria group</taxon>
        <taxon>Massilia</taxon>
    </lineage>
</organism>
<comment type="function">
    <text evidence="11">Involved in the type II fatty acid elongation cycle. Catalyzes the elongation of a wide range of acyl-ACP by the addition of two carbons from malonyl-ACP to an acyl acceptor. Can efficiently catalyze the conversion of palmitoleoyl-ACP (cis-hexadec-9-enoyl-ACP) to cis-vaccenoyl-ACP (cis-octadec-11-enoyl-ACP), an essential step in the thermal regulation of fatty acid composition.</text>
</comment>
<dbReference type="InterPro" id="IPR014031">
    <property type="entry name" value="Ketoacyl_synth_C"/>
</dbReference>
<dbReference type="Proteomes" id="UP001204621">
    <property type="component" value="Unassembled WGS sequence"/>
</dbReference>
<evidence type="ECO:0000256" key="5">
    <source>
        <dbReference type="ARBA" id="ARBA00022516"/>
    </source>
</evidence>
<dbReference type="PANTHER" id="PTHR11712:SF336">
    <property type="entry name" value="3-OXOACYL-[ACYL-CARRIER-PROTEIN] SYNTHASE, MITOCHONDRIAL"/>
    <property type="match status" value="1"/>
</dbReference>
<dbReference type="Gene3D" id="3.40.47.10">
    <property type="match status" value="1"/>
</dbReference>
<dbReference type="Pfam" id="PF02801">
    <property type="entry name" value="Ketoacyl-synt_C"/>
    <property type="match status" value="1"/>
</dbReference>
<gene>
    <name evidence="14" type="primary">fabF</name>
    <name evidence="14" type="ORF">NX778_01490</name>
</gene>
<feature type="domain" description="Ketosynthase family 3 (KS3)" evidence="13">
    <location>
        <begin position="5"/>
        <end position="413"/>
    </location>
</feature>
<keyword evidence="5 11" id="KW-0444">Lipid biosynthesis</keyword>
<evidence type="ECO:0000256" key="4">
    <source>
        <dbReference type="ARBA" id="ARBA00014657"/>
    </source>
</evidence>
<evidence type="ECO:0000256" key="12">
    <source>
        <dbReference type="RuleBase" id="RU003694"/>
    </source>
</evidence>
<dbReference type="PIRSF" id="PIRSF000447">
    <property type="entry name" value="KAS_II"/>
    <property type="match status" value="1"/>
</dbReference>
<evidence type="ECO:0000256" key="6">
    <source>
        <dbReference type="ARBA" id="ARBA00022679"/>
    </source>
</evidence>
<sequence length="414" mass="43326">MSSRNRRVVVTGLGCVSPIGNTIAETWSAALAGTSGIANITKFDASAFSTRFAGEVKNFNIEDYLPGKEGRHMDTFIHFGMAAGIQALQDCGIEVTDANADRIGVMIGSGIGGLPMIEATKEEYDSRGPRRISPFFVPASIINMISGDLSIKFGLRGPNLAIVTACTTGLHCIGAAARLIEYGDADMMIAGGAESTVSPLGLGGFASARALSARNDDPATASRPWDKDRDGFVLGEGAGVMVLEEYEHAKARGAKIYAEVIGFGMSADANHITAPVEDGSGASRCMVSALNYAGINRDQVSYVNAHGTSTPAGDVAEVQGIKRTFGEHAKKLVVNSTKSMTGHLLGGAGGLESVFTVLAIHNQVSPPTINIFNQDPECDLDFCANAAREMKIDYAVKNSFGFGGTNGTLVFAKV</sequence>
<comment type="similarity">
    <text evidence="2 11 12">Belongs to the thiolase-like superfamily. Beta-ketoacyl-ACP synthases family.</text>
</comment>
<dbReference type="InterPro" id="IPR014030">
    <property type="entry name" value="Ketoacyl_synth_N"/>
</dbReference>
<dbReference type="InterPro" id="IPR000794">
    <property type="entry name" value="Beta-ketoacyl_synthase"/>
</dbReference>
<keyword evidence="6 11" id="KW-0808">Transferase</keyword>
<evidence type="ECO:0000256" key="9">
    <source>
        <dbReference type="ARBA" id="ARBA00023160"/>
    </source>
</evidence>
<dbReference type="PANTHER" id="PTHR11712">
    <property type="entry name" value="POLYKETIDE SYNTHASE-RELATED"/>
    <property type="match status" value="1"/>
</dbReference>
<comment type="catalytic activity">
    <reaction evidence="11">
        <text>(9Z)-hexadecenoyl-[ACP] + malonyl-[ACP] + H(+) = 3-oxo-(11Z)-octadecenoyl-[ACP] + holo-[ACP] + CO2</text>
        <dbReference type="Rhea" id="RHEA:55040"/>
        <dbReference type="Rhea" id="RHEA-COMP:9623"/>
        <dbReference type="Rhea" id="RHEA-COMP:9685"/>
        <dbReference type="Rhea" id="RHEA-COMP:10800"/>
        <dbReference type="Rhea" id="RHEA-COMP:14074"/>
        <dbReference type="ChEBI" id="CHEBI:15378"/>
        <dbReference type="ChEBI" id="CHEBI:16526"/>
        <dbReference type="ChEBI" id="CHEBI:64479"/>
        <dbReference type="ChEBI" id="CHEBI:78449"/>
        <dbReference type="ChEBI" id="CHEBI:83989"/>
        <dbReference type="ChEBI" id="CHEBI:138538"/>
        <dbReference type="EC" id="2.3.1.179"/>
    </reaction>
</comment>
<dbReference type="CDD" id="cd00834">
    <property type="entry name" value="KAS_I_II"/>
    <property type="match status" value="1"/>
</dbReference>
<dbReference type="InterPro" id="IPR018201">
    <property type="entry name" value="Ketoacyl_synth_AS"/>
</dbReference>
<evidence type="ECO:0000256" key="7">
    <source>
        <dbReference type="ARBA" id="ARBA00022832"/>
    </source>
</evidence>
<name>A0ABT2CT23_9BURK</name>
<evidence type="ECO:0000256" key="2">
    <source>
        <dbReference type="ARBA" id="ARBA00008467"/>
    </source>
</evidence>
<evidence type="ECO:0000259" key="13">
    <source>
        <dbReference type="PROSITE" id="PS52004"/>
    </source>
</evidence>
<dbReference type="RefSeq" id="WP_258809915.1">
    <property type="nucleotide sequence ID" value="NZ_JANUGU010000001.1"/>
</dbReference>
<dbReference type="SMART" id="SM00825">
    <property type="entry name" value="PKS_KS"/>
    <property type="match status" value="1"/>
</dbReference>
<accession>A0ABT2CT23</accession>
<dbReference type="InterPro" id="IPR020841">
    <property type="entry name" value="PKS_Beta-ketoAc_synthase_dom"/>
</dbReference>
<evidence type="ECO:0000313" key="15">
    <source>
        <dbReference type="Proteomes" id="UP001204621"/>
    </source>
</evidence>
<keyword evidence="15" id="KW-1185">Reference proteome</keyword>
<proteinExistence type="inferred from homology"/>
<dbReference type="InterPro" id="IPR017568">
    <property type="entry name" value="3-oxoacyl-ACP_synth-2"/>
</dbReference>
<comment type="catalytic activity">
    <reaction evidence="11">
        <text>a fatty acyl-[ACP] + malonyl-[ACP] + H(+) = a 3-oxoacyl-[ACP] + holo-[ACP] + CO2</text>
        <dbReference type="Rhea" id="RHEA:22836"/>
        <dbReference type="Rhea" id="RHEA-COMP:9623"/>
        <dbReference type="Rhea" id="RHEA-COMP:9685"/>
        <dbReference type="Rhea" id="RHEA-COMP:9916"/>
        <dbReference type="Rhea" id="RHEA-COMP:14125"/>
        <dbReference type="ChEBI" id="CHEBI:15378"/>
        <dbReference type="ChEBI" id="CHEBI:16526"/>
        <dbReference type="ChEBI" id="CHEBI:64479"/>
        <dbReference type="ChEBI" id="CHEBI:78449"/>
        <dbReference type="ChEBI" id="CHEBI:78776"/>
        <dbReference type="ChEBI" id="CHEBI:138651"/>
    </reaction>
</comment>
<evidence type="ECO:0000256" key="8">
    <source>
        <dbReference type="ARBA" id="ARBA00023098"/>
    </source>
</evidence>
<keyword evidence="9 11" id="KW-0275">Fatty acid biosynthesis</keyword>
<dbReference type="NCBIfam" id="NF005589">
    <property type="entry name" value="PRK07314.1"/>
    <property type="match status" value="1"/>
</dbReference>
<evidence type="ECO:0000256" key="11">
    <source>
        <dbReference type="PIRNR" id="PIRNR000447"/>
    </source>
</evidence>
<comment type="caution">
    <text evidence="14">The sequence shown here is derived from an EMBL/GenBank/DDBJ whole genome shotgun (WGS) entry which is preliminary data.</text>
</comment>
<keyword evidence="8" id="KW-0443">Lipid metabolism</keyword>
<dbReference type="SUPFAM" id="SSF53901">
    <property type="entry name" value="Thiolase-like"/>
    <property type="match status" value="2"/>
</dbReference>
<dbReference type="GO" id="GO:0004315">
    <property type="term" value="F:3-oxoacyl-[acyl-carrier-protein] synthase activity"/>
    <property type="evidence" value="ECO:0007669"/>
    <property type="project" value="UniProtKB-EC"/>
</dbReference>
<protein>
    <recommendedName>
        <fullName evidence="4 11">3-oxoacyl-[acyl-carrier-protein] synthase 2</fullName>
        <ecNumber evidence="3 11">2.3.1.179</ecNumber>
    </recommendedName>
</protein>
<dbReference type="InterPro" id="IPR016039">
    <property type="entry name" value="Thiolase-like"/>
</dbReference>
<dbReference type="NCBIfam" id="TIGR03150">
    <property type="entry name" value="fabF"/>
    <property type="match status" value="1"/>
</dbReference>
<evidence type="ECO:0000313" key="14">
    <source>
        <dbReference type="EMBL" id="MCS0656736.1"/>
    </source>
</evidence>
<dbReference type="Pfam" id="PF00109">
    <property type="entry name" value="ketoacyl-synt"/>
    <property type="match status" value="1"/>
</dbReference>
<dbReference type="NCBIfam" id="NF004970">
    <property type="entry name" value="PRK06333.1"/>
    <property type="match status" value="1"/>
</dbReference>
<dbReference type="PROSITE" id="PS52004">
    <property type="entry name" value="KS3_2"/>
    <property type="match status" value="1"/>
</dbReference>
<keyword evidence="7" id="KW-0276">Fatty acid metabolism</keyword>
<dbReference type="EC" id="2.3.1.179" evidence="3 11"/>
<evidence type="ECO:0000256" key="1">
    <source>
        <dbReference type="ARBA" id="ARBA00005194"/>
    </source>
</evidence>